<dbReference type="InterPro" id="IPR029351">
    <property type="entry name" value="GAD_dom"/>
</dbReference>
<evidence type="ECO:0000313" key="8">
    <source>
        <dbReference type="Proteomes" id="UP000886885"/>
    </source>
</evidence>
<dbReference type="InterPro" id="IPR006195">
    <property type="entry name" value="aa-tRNA-synth_II"/>
</dbReference>
<evidence type="ECO:0000256" key="3">
    <source>
        <dbReference type="ARBA" id="ARBA00022840"/>
    </source>
</evidence>
<dbReference type="GO" id="GO:0003676">
    <property type="term" value="F:nucleic acid binding"/>
    <property type="evidence" value="ECO:0007669"/>
    <property type="project" value="InterPro"/>
</dbReference>
<keyword evidence="3" id="KW-0067">ATP-binding</keyword>
<protein>
    <recommendedName>
        <fullName evidence="6">Aminoacyl-transfer RNA synthetases class-II family profile domain-containing protein</fullName>
    </recommendedName>
</protein>
<keyword evidence="5" id="KW-0030">Aminoacyl-tRNA synthetase</keyword>
<dbReference type="Pfam" id="PF01336">
    <property type="entry name" value="tRNA_anti-codon"/>
    <property type="match status" value="1"/>
</dbReference>
<dbReference type="NCBIfam" id="NF001750">
    <property type="entry name" value="PRK00476.1"/>
    <property type="match status" value="1"/>
</dbReference>
<dbReference type="HAMAP" id="MF_00044">
    <property type="entry name" value="Asp_tRNA_synth_type1"/>
    <property type="match status" value="1"/>
</dbReference>
<dbReference type="EMBL" id="JAAWWB010000002">
    <property type="protein sequence ID" value="KAG6789684.1"/>
    <property type="molecule type" value="Genomic_DNA"/>
</dbReference>
<name>A0A8X8DE67_POPTO</name>
<dbReference type="GO" id="GO:0006422">
    <property type="term" value="P:aspartyl-tRNA aminoacylation"/>
    <property type="evidence" value="ECO:0007669"/>
    <property type="project" value="TreeGrafter"/>
</dbReference>
<sequence>MLSARRAPNLPLSYAQNPIFLFLKPSAPLSPKLPRHFLDPPITMTLLLRSFPLITLRTTRPYSLPLLQTLLKYHFPKSLSTKHTRTLVALSAASSSSSPETILKQQQQPKDTLLWVSRTNFCGQLSINDVGARVRLCGWVALHRVHGGLTFFNLRDHNGIVQVATLPDEFPDAHSIINDLRVEYVVVVEGVVRSRPVESVNKKMATGSIEVVAEHAQLLNAVKAKLPFLVTTVDPKDSVKEEIRLRYRCLDLRRQQMSSNIMLRHRVVKLIRRYLEDVQGFVEIETPILSRSTPEGARDYLVPSRIQVRYWSSIGKILCMALIHFNFHLKPGTFYALPQSPQLFKQMLMVSGFDKYYQIARCFRDEDLRADRQPEFTQLDMELAFTPMEDMLRLNEDLIRKVFLEIKGVQLPNPFPRLTYAEAMSRYGSDRPDTRFDLHLKDVSDIFSESSFRVFADSLKSGGIIKVLCVPSGAKSYSNTALKKGDIYNEAIKSGAKGLAFLKVLDNGEFEGISALLSSMDPTNKEQLLSRCSAGPGDLILFAVGHHSSVNKTLDRLRLFIANQLGLIDPSRCSILWVTDFPMFEWNETEQRLEVFLSSILSGSGVNYMVVFWQALHHPFTAPNPEDMKDLSSARALAYDMVYNGVEIGGGSLRIYKREIQQKVLEIVGITPEQAEAKFGYLLEALDMGAPPHGGIAYGLDRLAMLLAGANSIRDVIAFPKTTTAQCALTRAPSEVDPQQLKDLSFRTQ</sequence>
<evidence type="ECO:0000256" key="2">
    <source>
        <dbReference type="ARBA" id="ARBA00022741"/>
    </source>
</evidence>
<evidence type="ECO:0000256" key="5">
    <source>
        <dbReference type="ARBA" id="ARBA00023146"/>
    </source>
</evidence>
<keyword evidence="1" id="KW-0436">Ligase</keyword>
<dbReference type="CDD" id="cd00777">
    <property type="entry name" value="AspRS_core"/>
    <property type="match status" value="1"/>
</dbReference>
<accession>A0A8X8DE67</accession>
<dbReference type="CDD" id="cd04317">
    <property type="entry name" value="EcAspRS_like_N"/>
    <property type="match status" value="1"/>
</dbReference>
<evidence type="ECO:0000259" key="6">
    <source>
        <dbReference type="PROSITE" id="PS50862"/>
    </source>
</evidence>
<dbReference type="InterPro" id="IPR047090">
    <property type="entry name" value="AspRS_core"/>
</dbReference>
<organism evidence="7 8">
    <name type="scientific">Populus tomentosa</name>
    <name type="common">Chinese white poplar</name>
    <dbReference type="NCBI Taxonomy" id="118781"/>
    <lineage>
        <taxon>Eukaryota</taxon>
        <taxon>Viridiplantae</taxon>
        <taxon>Streptophyta</taxon>
        <taxon>Embryophyta</taxon>
        <taxon>Tracheophyta</taxon>
        <taxon>Spermatophyta</taxon>
        <taxon>Magnoliopsida</taxon>
        <taxon>eudicotyledons</taxon>
        <taxon>Gunneridae</taxon>
        <taxon>Pentapetalae</taxon>
        <taxon>rosids</taxon>
        <taxon>fabids</taxon>
        <taxon>Malpighiales</taxon>
        <taxon>Salicaceae</taxon>
        <taxon>Saliceae</taxon>
        <taxon>Populus</taxon>
    </lineage>
</organism>
<evidence type="ECO:0000313" key="7">
    <source>
        <dbReference type="EMBL" id="KAG6789684.1"/>
    </source>
</evidence>
<dbReference type="InterPro" id="IPR004524">
    <property type="entry name" value="Asp-tRNA-ligase_1"/>
</dbReference>
<reference evidence="7" key="1">
    <citation type="journal article" date="2020" name="bioRxiv">
        <title>Hybrid origin of Populus tomentosa Carr. identified through genome sequencing and phylogenomic analysis.</title>
        <authorList>
            <person name="An X."/>
            <person name="Gao K."/>
            <person name="Chen Z."/>
            <person name="Li J."/>
            <person name="Yang X."/>
            <person name="Yang X."/>
            <person name="Zhou J."/>
            <person name="Guo T."/>
            <person name="Zhao T."/>
            <person name="Huang S."/>
            <person name="Miao D."/>
            <person name="Khan W.U."/>
            <person name="Rao P."/>
            <person name="Ye M."/>
            <person name="Lei B."/>
            <person name="Liao W."/>
            <person name="Wang J."/>
            <person name="Ji L."/>
            <person name="Li Y."/>
            <person name="Guo B."/>
            <person name="Mustafa N.S."/>
            <person name="Li S."/>
            <person name="Yun Q."/>
            <person name="Keller S.R."/>
            <person name="Mao J."/>
            <person name="Zhang R."/>
            <person name="Strauss S.H."/>
        </authorList>
    </citation>
    <scope>NUCLEOTIDE SEQUENCE</scope>
    <source>
        <strain evidence="7">GM15</strain>
        <tissue evidence="7">Leaf</tissue>
    </source>
</reference>
<dbReference type="GO" id="GO:0004815">
    <property type="term" value="F:aspartate-tRNA ligase activity"/>
    <property type="evidence" value="ECO:0007669"/>
    <property type="project" value="TreeGrafter"/>
</dbReference>
<comment type="caution">
    <text evidence="7">The sequence shown here is derived from an EMBL/GenBank/DDBJ whole genome shotgun (WGS) entry which is preliminary data.</text>
</comment>
<dbReference type="GO" id="GO:0005739">
    <property type="term" value="C:mitochondrion"/>
    <property type="evidence" value="ECO:0007669"/>
    <property type="project" value="TreeGrafter"/>
</dbReference>
<keyword evidence="8" id="KW-1185">Reference proteome</keyword>
<evidence type="ECO:0000256" key="1">
    <source>
        <dbReference type="ARBA" id="ARBA00022598"/>
    </source>
</evidence>
<dbReference type="OrthoDB" id="439710at2759"/>
<dbReference type="InterPro" id="IPR004365">
    <property type="entry name" value="NA-bd_OB_tRNA"/>
</dbReference>
<gene>
    <name evidence="7" type="ORF">POTOM_005803</name>
</gene>
<dbReference type="Pfam" id="PF02938">
    <property type="entry name" value="GAD"/>
    <property type="match status" value="1"/>
</dbReference>
<dbReference type="PANTHER" id="PTHR22594:SF5">
    <property type="entry name" value="ASPARTATE--TRNA LIGASE, MITOCHONDRIAL"/>
    <property type="match status" value="1"/>
</dbReference>
<dbReference type="PANTHER" id="PTHR22594">
    <property type="entry name" value="ASPARTYL/LYSYL-TRNA SYNTHETASE"/>
    <property type="match status" value="1"/>
</dbReference>
<dbReference type="InterPro" id="IPR004364">
    <property type="entry name" value="Aa-tRNA-synt_II"/>
</dbReference>
<dbReference type="Proteomes" id="UP000886885">
    <property type="component" value="Chromosome 1D"/>
</dbReference>
<keyword evidence="2" id="KW-0547">Nucleotide-binding</keyword>
<keyword evidence="4" id="KW-0648">Protein biosynthesis</keyword>
<dbReference type="AlphaFoldDB" id="A0A8X8DE67"/>
<dbReference type="Pfam" id="PF00152">
    <property type="entry name" value="tRNA-synt_2"/>
    <property type="match status" value="1"/>
</dbReference>
<dbReference type="InterPro" id="IPR047089">
    <property type="entry name" value="Asp-tRNA-ligase_1_N"/>
</dbReference>
<dbReference type="NCBIfam" id="TIGR00459">
    <property type="entry name" value="aspS_bact"/>
    <property type="match status" value="1"/>
</dbReference>
<evidence type="ECO:0000256" key="4">
    <source>
        <dbReference type="ARBA" id="ARBA00022917"/>
    </source>
</evidence>
<dbReference type="GO" id="GO:0005524">
    <property type="term" value="F:ATP binding"/>
    <property type="evidence" value="ECO:0007669"/>
    <property type="project" value="UniProtKB-KW"/>
</dbReference>
<feature type="domain" description="Aminoacyl-transfer RNA synthetases class-II family profile" evidence="6">
    <location>
        <begin position="263"/>
        <end position="720"/>
    </location>
</feature>
<proteinExistence type="inferred from homology"/>
<dbReference type="PROSITE" id="PS50862">
    <property type="entry name" value="AA_TRNA_LIGASE_II"/>
    <property type="match status" value="1"/>
</dbReference>